<evidence type="ECO:0000256" key="3">
    <source>
        <dbReference type="SAM" id="MobiDB-lite"/>
    </source>
</evidence>
<reference evidence="4" key="2">
    <citation type="submission" date="2012-05" db="EMBL/GenBank/DDBJ databases">
        <title>Annotation of the Genome Sequence of Fusarium oxysporum HDV247.</title>
        <authorList>
            <consortium name="The Broad Institute Genomics Platform"/>
            <person name="Ma L.-J."/>
            <person name="Corby-Kistler H."/>
            <person name="Broz K."/>
            <person name="Gale L.R."/>
            <person name="Jonkers W."/>
            <person name="O'Donnell K."/>
            <person name="Ploetz R."/>
            <person name="Steinberg C."/>
            <person name="Schwartz D.C."/>
            <person name="VanEtten H."/>
            <person name="Zhou S."/>
            <person name="Young S.K."/>
            <person name="Zeng Q."/>
            <person name="Gargeya S."/>
            <person name="Fitzgerald M."/>
            <person name="Abouelleil A."/>
            <person name="Alvarado L."/>
            <person name="Chapman S.B."/>
            <person name="Gainer-Dewar J."/>
            <person name="Goldberg J."/>
            <person name="Griggs A."/>
            <person name="Gujja S."/>
            <person name="Hansen M."/>
            <person name="Howarth C."/>
            <person name="Imamovic A."/>
            <person name="Ireland A."/>
            <person name="Larimer J."/>
            <person name="McCowan C."/>
            <person name="Murphy C."/>
            <person name="Pearson M."/>
            <person name="Poon T.W."/>
            <person name="Priest M."/>
            <person name="Roberts A."/>
            <person name="Saif S."/>
            <person name="Shea T."/>
            <person name="Sykes S."/>
            <person name="Wortman J."/>
            <person name="Nusbaum C."/>
            <person name="Birren B."/>
        </authorList>
    </citation>
    <scope>NUCLEOTIDE SEQUENCE</scope>
    <source>
        <strain evidence="4">HDV247</strain>
    </source>
</reference>
<reference evidence="4" key="1">
    <citation type="submission" date="2011-10" db="EMBL/GenBank/DDBJ databases">
        <title>The Genome Sequence of Fusarium oxysporum HDV247.</title>
        <authorList>
            <consortium name="The Broad Institute Genome Sequencing Platform"/>
            <person name="Ma L.-J."/>
            <person name="Gale L.R."/>
            <person name="Schwartz D.C."/>
            <person name="Zhou S."/>
            <person name="Corby-Kistler H."/>
            <person name="Young S.K."/>
            <person name="Zeng Q."/>
            <person name="Gargeya S."/>
            <person name="Fitzgerald M."/>
            <person name="Haas B."/>
            <person name="Abouelleil A."/>
            <person name="Alvarado L."/>
            <person name="Arachchi H.M."/>
            <person name="Berlin A."/>
            <person name="Brown A."/>
            <person name="Chapman S.B."/>
            <person name="Chen Z."/>
            <person name="Dunbar C."/>
            <person name="Freedman E."/>
            <person name="Gearin G."/>
            <person name="Goldberg J."/>
            <person name="Griggs A."/>
            <person name="Gujja S."/>
            <person name="Heiman D."/>
            <person name="Howarth C."/>
            <person name="Larson L."/>
            <person name="Lui A."/>
            <person name="MacDonald P.J.P."/>
            <person name="Montmayeur A."/>
            <person name="Murphy C."/>
            <person name="Neiman D."/>
            <person name="Pearson M."/>
            <person name="Priest M."/>
            <person name="Roberts A."/>
            <person name="Saif S."/>
            <person name="Shea T."/>
            <person name="Shenoy N."/>
            <person name="Sisk P."/>
            <person name="Stolte C."/>
            <person name="Sykes S."/>
            <person name="Wortman J."/>
            <person name="Nusbaum C."/>
            <person name="Birren B."/>
        </authorList>
    </citation>
    <scope>NUCLEOTIDE SEQUENCE [LARGE SCALE GENOMIC DNA]</scope>
    <source>
        <strain evidence="4">HDV247</strain>
    </source>
</reference>
<dbReference type="OrthoDB" id="2281372at2759"/>
<feature type="region of interest" description="Disordered" evidence="3">
    <location>
        <begin position="38"/>
        <end position="57"/>
    </location>
</feature>
<feature type="compositionally biased region" description="Low complexity" evidence="3">
    <location>
        <begin position="111"/>
        <end position="123"/>
    </location>
</feature>
<dbReference type="Proteomes" id="UP000030751">
    <property type="component" value="Unassembled WGS sequence"/>
</dbReference>
<dbReference type="HOGENOM" id="CLU_1660855_0_0_1"/>
<evidence type="ECO:0000256" key="2">
    <source>
        <dbReference type="ARBA" id="ARBA00044955"/>
    </source>
</evidence>
<sequence>MLISQNPGLSPGYSNFLSGWSYCGEAINEPVVTIGSTKTTPSGSNLTKGIQTPTPTQPDIVNNCDAFDFMEKGMSYSNVLSKNGITLKQLAAWNPPVKDNCSGHDKGGTLKPTTTTTSKTSPTNGVETPSPTQPDIVKNYNNFDFVQKRQNCDALAKAN</sequence>
<evidence type="ECO:0008006" key="5">
    <source>
        <dbReference type="Google" id="ProtNLM"/>
    </source>
</evidence>
<feature type="region of interest" description="Disordered" evidence="3">
    <location>
        <begin position="98"/>
        <end position="137"/>
    </location>
</feature>
<dbReference type="PANTHER" id="PTHR34997">
    <property type="entry name" value="AM15"/>
    <property type="match status" value="1"/>
</dbReference>
<evidence type="ECO:0000313" key="4">
    <source>
        <dbReference type="EMBL" id="EXA32019.1"/>
    </source>
</evidence>
<comment type="similarity">
    <text evidence="2">Belongs to the secreted LysM effector family.</text>
</comment>
<keyword evidence="1" id="KW-0732">Signal</keyword>
<dbReference type="Gene3D" id="3.10.350.10">
    <property type="entry name" value="LysM domain"/>
    <property type="match status" value="1"/>
</dbReference>
<organism evidence="4">
    <name type="scientific">Fusarium oxysporum f. sp. pisi HDV247</name>
    <dbReference type="NCBI Taxonomy" id="1080344"/>
    <lineage>
        <taxon>Eukaryota</taxon>
        <taxon>Fungi</taxon>
        <taxon>Dikarya</taxon>
        <taxon>Ascomycota</taxon>
        <taxon>Pezizomycotina</taxon>
        <taxon>Sordariomycetes</taxon>
        <taxon>Hypocreomycetidae</taxon>
        <taxon>Hypocreales</taxon>
        <taxon>Nectriaceae</taxon>
        <taxon>Fusarium</taxon>
        <taxon>Fusarium oxysporum species complex</taxon>
    </lineage>
</organism>
<evidence type="ECO:0000256" key="1">
    <source>
        <dbReference type="ARBA" id="ARBA00022729"/>
    </source>
</evidence>
<name>W9NH57_FUSOX</name>
<gene>
    <name evidence="4" type="ORF">FOVG_16689</name>
</gene>
<proteinExistence type="inferred from homology"/>
<dbReference type="InterPro" id="IPR036779">
    <property type="entry name" value="LysM_dom_sf"/>
</dbReference>
<dbReference type="InterPro" id="IPR052210">
    <property type="entry name" value="LysM1-like"/>
</dbReference>
<dbReference type="PANTHER" id="PTHR34997:SF2">
    <property type="entry name" value="LYSM DOMAIN-CONTAINING PROTEIN-RELATED"/>
    <property type="match status" value="1"/>
</dbReference>
<protein>
    <recommendedName>
        <fullName evidence="5">LysM domain-containing protein</fullName>
    </recommendedName>
</protein>
<dbReference type="AlphaFoldDB" id="W9NH57"/>
<dbReference type="EMBL" id="JH651002">
    <property type="protein sequence ID" value="EXA32019.1"/>
    <property type="molecule type" value="Genomic_DNA"/>
</dbReference>
<dbReference type="GO" id="GO:0008061">
    <property type="term" value="F:chitin binding"/>
    <property type="evidence" value="ECO:0007669"/>
    <property type="project" value="InterPro"/>
</dbReference>
<accession>W9NH57</accession>